<gene>
    <name evidence="2" type="ORF">LX83_001403</name>
</gene>
<evidence type="ECO:0000313" key="3">
    <source>
        <dbReference type="Proteomes" id="UP001206128"/>
    </source>
</evidence>
<sequence>MASLDKRRVEFGDRLRHLRDQAGMSGRRLAEALGWAPSKISKLETGKQLATDSDVIEWCRATGAPESVREELRDALRDLKVSYETWRSQLRDGGFRSRQQQSADIEKTATKIRAVEFGVVPGLVQIPEYAREVFAIHSDLLGLDRDLDEAVSVRMARQQVLYEPGKQIEILVAESALRYPVASASVMLAQIDRLISIIGIRSIRLGIIPLNRRLPIMPMHGYWVVDDLVLTETIVAEIKSTEPSEVEAYNKLTDQLWTVAVEDAEARALLHQIANDTSTFS</sequence>
<dbReference type="EMBL" id="JAMTCK010000003">
    <property type="protein sequence ID" value="MCP2164563.1"/>
    <property type="molecule type" value="Genomic_DNA"/>
</dbReference>
<dbReference type="CDD" id="cd00093">
    <property type="entry name" value="HTH_XRE"/>
    <property type="match status" value="1"/>
</dbReference>
<proteinExistence type="predicted"/>
<dbReference type="InterPro" id="IPR043917">
    <property type="entry name" value="DUF5753"/>
</dbReference>
<organism evidence="2 3">
    <name type="scientific">Goodfellowiella coeruleoviolacea</name>
    <dbReference type="NCBI Taxonomy" id="334858"/>
    <lineage>
        <taxon>Bacteria</taxon>
        <taxon>Bacillati</taxon>
        <taxon>Actinomycetota</taxon>
        <taxon>Actinomycetes</taxon>
        <taxon>Pseudonocardiales</taxon>
        <taxon>Pseudonocardiaceae</taxon>
        <taxon>Goodfellowiella</taxon>
    </lineage>
</organism>
<dbReference type="AlphaFoldDB" id="A0AAE3GEB9"/>
<protein>
    <submittedName>
        <fullName evidence="2">Helix-turn-helix domain-containing protein</fullName>
    </submittedName>
</protein>
<dbReference type="SMART" id="SM00530">
    <property type="entry name" value="HTH_XRE"/>
    <property type="match status" value="1"/>
</dbReference>
<dbReference type="InterPro" id="IPR001387">
    <property type="entry name" value="Cro/C1-type_HTH"/>
</dbReference>
<dbReference type="InterPro" id="IPR010982">
    <property type="entry name" value="Lambda_DNA-bd_dom_sf"/>
</dbReference>
<feature type="domain" description="HTH cro/C1-type" evidence="1">
    <location>
        <begin position="15"/>
        <end position="69"/>
    </location>
</feature>
<keyword evidence="3" id="KW-1185">Reference proteome</keyword>
<evidence type="ECO:0000313" key="2">
    <source>
        <dbReference type="EMBL" id="MCP2164563.1"/>
    </source>
</evidence>
<dbReference type="Gene3D" id="1.10.260.40">
    <property type="entry name" value="lambda repressor-like DNA-binding domains"/>
    <property type="match status" value="1"/>
</dbReference>
<dbReference type="GO" id="GO:0003677">
    <property type="term" value="F:DNA binding"/>
    <property type="evidence" value="ECO:0007669"/>
    <property type="project" value="InterPro"/>
</dbReference>
<dbReference type="Pfam" id="PF19054">
    <property type="entry name" value="DUF5753"/>
    <property type="match status" value="1"/>
</dbReference>
<comment type="caution">
    <text evidence="2">The sequence shown here is derived from an EMBL/GenBank/DDBJ whole genome shotgun (WGS) entry which is preliminary data.</text>
</comment>
<reference evidence="2" key="1">
    <citation type="submission" date="2022-06" db="EMBL/GenBank/DDBJ databases">
        <title>Genomic Encyclopedia of Archaeal and Bacterial Type Strains, Phase II (KMG-II): from individual species to whole genera.</title>
        <authorList>
            <person name="Goeker M."/>
        </authorList>
    </citation>
    <scope>NUCLEOTIDE SEQUENCE</scope>
    <source>
        <strain evidence="2">DSM 43935</strain>
    </source>
</reference>
<dbReference type="RefSeq" id="WP_253768341.1">
    <property type="nucleotide sequence ID" value="NZ_JAMTCK010000003.1"/>
</dbReference>
<dbReference type="PROSITE" id="PS50943">
    <property type="entry name" value="HTH_CROC1"/>
    <property type="match status" value="1"/>
</dbReference>
<dbReference type="Pfam" id="PF13560">
    <property type="entry name" value="HTH_31"/>
    <property type="match status" value="1"/>
</dbReference>
<dbReference type="SUPFAM" id="SSF47413">
    <property type="entry name" value="lambda repressor-like DNA-binding domains"/>
    <property type="match status" value="1"/>
</dbReference>
<evidence type="ECO:0000259" key="1">
    <source>
        <dbReference type="PROSITE" id="PS50943"/>
    </source>
</evidence>
<name>A0AAE3GEB9_9PSEU</name>
<accession>A0AAE3GEB9</accession>
<dbReference type="Proteomes" id="UP001206128">
    <property type="component" value="Unassembled WGS sequence"/>
</dbReference>